<keyword evidence="4" id="KW-1185">Reference proteome</keyword>
<gene>
    <name evidence="3" type="ORF">OIK44_12180</name>
</gene>
<feature type="domain" description="LiaF transmembrane" evidence="2">
    <location>
        <begin position="14"/>
        <end position="110"/>
    </location>
</feature>
<dbReference type="PANTHER" id="PTHR40763">
    <property type="entry name" value="MEMBRANE PROTEIN-RELATED"/>
    <property type="match status" value="1"/>
</dbReference>
<protein>
    <submittedName>
        <fullName evidence="3">DUF5668 domain-containing protein</fullName>
    </submittedName>
</protein>
<feature type="transmembrane region" description="Helical" evidence="1">
    <location>
        <begin position="38"/>
        <end position="56"/>
    </location>
</feature>
<dbReference type="PANTHER" id="PTHR40763:SF5">
    <property type="entry name" value="MEMBRANE PROTEIN"/>
    <property type="match status" value="1"/>
</dbReference>
<evidence type="ECO:0000259" key="2">
    <source>
        <dbReference type="Pfam" id="PF22570"/>
    </source>
</evidence>
<keyword evidence="1" id="KW-0812">Transmembrane</keyword>
<dbReference type="Proteomes" id="UP001221208">
    <property type="component" value="Unassembled WGS sequence"/>
</dbReference>
<evidence type="ECO:0000313" key="4">
    <source>
        <dbReference type="Proteomes" id="UP001221208"/>
    </source>
</evidence>
<feature type="transmembrane region" description="Helical" evidence="1">
    <location>
        <begin position="12"/>
        <end position="32"/>
    </location>
</feature>
<evidence type="ECO:0000256" key="1">
    <source>
        <dbReference type="SAM" id="Phobius"/>
    </source>
</evidence>
<evidence type="ECO:0000313" key="3">
    <source>
        <dbReference type="EMBL" id="MDC8758343.1"/>
    </source>
</evidence>
<keyword evidence="1" id="KW-0472">Membrane</keyword>
<feature type="transmembrane region" description="Helical" evidence="1">
    <location>
        <begin position="85"/>
        <end position="106"/>
    </location>
</feature>
<dbReference type="Pfam" id="PF22570">
    <property type="entry name" value="LiaF-TM"/>
    <property type="match status" value="1"/>
</dbReference>
<proteinExistence type="predicted"/>
<organism evidence="3 4">
    <name type="scientific">Janthinobacterium fluminis</name>
    <dbReference type="NCBI Taxonomy" id="2987524"/>
    <lineage>
        <taxon>Bacteria</taxon>
        <taxon>Pseudomonadati</taxon>
        <taxon>Pseudomonadota</taxon>
        <taxon>Betaproteobacteria</taxon>
        <taxon>Burkholderiales</taxon>
        <taxon>Oxalobacteraceae</taxon>
        <taxon>Janthinobacterium</taxon>
    </lineage>
</organism>
<comment type="caution">
    <text evidence="3">The sequence shown here is derived from an EMBL/GenBank/DDBJ whole genome shotgun (WGS) entry which is preliminary data.</text>
</comment>
<dbReference type="PROSITE" id="PS51257">
    <property type="entry name" value="PROKAR_LIPOPROTEIN"/>
    <property type="match status" value="1"/>
</dbReference>
<dbReference type="EMBL" id="JAQQXR010000004">
    <property type="protein sequence ID" value="MDC8758343.1"/>
    <property type="molecule type" value="Genomic_DNA"/>
</dbReference>
<dbReference type="RefSeq" id="WP_273671018.1">
    <property type="nucleotide sequence ID" value="NZ_JAQQXR010000004.1"/>
</dbReference>
<dbReference type="InterPro" id="IPR054331">
    <property type="entry name" value="LiaF_TM"/>
</dbReference>
<sequence>MKNNSQLNQPGGIIVGVLVIVLGCLLLLDNLGWIELRYAMHFWPAILVIAGILKVVQSNNTSGHVVGAALIVVGLLLLLKRLGLFYLNWGTLWPVLIIFIGLSVVFKSLRTQHARLGAAARLDKEAADDAVIGVTAILGGYTRRITTPALRGGEVTAIMGGCELDLRQSSLQGEAVLTVFALCGGISIKVPPDWTVVLQGTPILGGFDEKTVAPPDGTKRLIVRGCAIMGGIEVRN</sequence>
<accession>A0ABT5K053</accession>
<reference evidence="3 4" key="1">
    <citation type="submission" date="2022-10" db="EMBL/GenBank/DDBJ databases">
        <title>Janthinobacterium sp. hw3 Genome sequencing.</title>
        <authorList>
            <person name="Park S."/>
        </authorList>
    </citation>
    <scope>NUCLEOTIDE SEQUENCE [LARGE SCALE GENOMIC DNA]</scope>
    <source>
        <strain evidence="4">hw3</strain>
    </source>
</reference>
<feature type="transmembrane region" description="Helical" evidence="1">
    <location>
        <begin position="63"/>
        <end position="79"/>
    </location>
</feature>
<name>A0ABT5K053_9BURK</name>
<keyword evidence="1" id="KW-1133">Transmembrane helix</keyword>